<evidence type="ECO:0000313" key="1">
    <source>
        <dbReference type="EMBL" id="CBY15956.1"/>
    </source>
</evidence>
<reference evidence="1" key="1">
    <citation type="journal article" date="2010" name="Science">
        <title>Plasticity of animal genome architecture unmasked by rapid evolution of a pelagic tunicate.</title>
        <authorList>
            <person name="Denoeud F."/>
            <person name="Henriet S."/>
            <person name="Mungpakdee S."/>
            <person name="Aury J.M."/>
            <person name="Da Silva C."/>
            <person name="Brinkmann H."/>
            <person name="Mikhaleva J."/>
            <person name="Olsen L.C."/>
            <person name="Jubin C."/>
            <person name="Canestro C."/>
            <person name="Bouquet J.M."/>
            <person name="Danks G."/>
            <person name="Poulain J."/>
            <person name="Campsteijn C."/>
            <person name="Adamski M."/>
            <person name="Cross I."/>
            <person name="Yadetie F."/>
            <person name="Muffato M."/>
            <person name="Louis A."/>
            <person name="Butcher S."/>
            <person name="Tsagkogeorga G."/>
            <person name="Konrad A."/>
            <person name="Singh S."/>
            <person name="Jensen M.F."/>
            <person name="Cong E.H."/>
            <person name="Eikeseth-Otteraa H."/>
            <person name="Noel B."/>
            <person name="Anthouard V."/>
            <person name="Porcel B.M."/>
            <person name="Kachouri-Lafond R."/>
            <person name="Nishino A."/>
            <person name="Ugolini M."/>
            <person name="Chourrout P."/>
            <person name="Nishida H."/>
            <person name="Aasland R."/>
            <person name="Huzurbazar S."/>
            <person name="Westhof E."/>
            <person name="Delsuc F."/>
            <person name="Lehrach H."/>
            <person name="Reinhardt R."/>
            <person name="Weissenbach J."/>
            <person name="Roy S.W."/>
            <person name="Artiguenave F."/>
            <person name="Postlethwait J.H."/>
            <person name="Manak J.R."/>
            <person name="Thompson E.M."/>
            <person name="Jaillon O."/>
            <person name="Du Pasquier L."/>
            <person name="Boudinot P."/>
            <person name="Liberles D.A."/>
            <person name="Volff J.N."/>
            <person name="Philippe H."/>
            <person name="Lenhard B."/>
            <person name="Roest Crollius H."/>
            <person name="Wincker P."/>
            <person name="Chourrout D."/>
        </authorList>
    </citation>
    <scope>NUCLEOTIDE SEQUENCE [LARGE SCALE GENOMIC DNA]</scope>
</reference>
<dbReference type="InParanoid" id="E4Y262"/>
<proteinExistence type="predicted"/>
<gene>
    <name evidence="1" type="ORF">GSOID_T00016253001</name>
</gene>
<evidence type="ECO:0000313" key="2">
    <source>
        <dbReference type="Proteomes" id="UP000001307"/>
    </source>
</evidence>
<keyword evidence="2" id="KW-1185">Reference proteome</keyword>
<organism evidence="1">
    <name type="scientific">Oikopleura dioica</name>
    <name type="common">Tunicate</name>
    <dbReference type="NCBI Taxonomy" id="34765"/>
    <lineage>
        <taxon>Eukaryota</taxon>
        <taxon>Metazoa</taxon>
        <taxon>Chordata</taxon>
        <taxon>Tunicata</taxon>
        <taxon>Appendicularia</taxon>
        <taxon>Copelata</taxon>
        <taxon>Oikopleuridae</taxon>
        <taxon>Oikopleura</taxon>
    </lineage>
</organism>
<name>E4Y262_OIKDI</name>
<dbReference type="AlphaFoldDB" id="E4Y262"/>
<accession>E4Y262</accession>
<dbReference type="Proteomes" id="UP000001307">
    <property type="component" value="Unassembled WGS sequence"/>
</dbReference>
<protein>
    <submittedName>
        <fullName evidence="1">Uncharacterized protein</fullName>
    </submittedName>
</protein>
<sequence length="216" mass="24153">MDSGCGSVNAQWLTGSKGEGQRRIALTATERHQLLSTLRPSAKVAAPGPYLSGPEATKDHRGHRWHDSEFGQQIQSYGRNQGQPSVISKKIKERPEKDEIAVMSSDNELEVMHQIREVERALATHRVHSASSRETIKQTRANIDLACRVKEQLSGAVNNFRDVCRMMLDDVVKHQRGLTKSTVLSLFASFHSHSKVDLSPISFVRSAIHQLEKGFF</sequence>
<dbReference type="EMBL" id="FN653772">
    <property type="protein sequence ID" value="CBY15956.1"/>
    <property type="molecule type" value="Genomic_DNA"/>
</dbReference>